<reference evidence="2 3" key="1">
    <citation type="submission" date="2015-03" db="EMBL/GenBank/DDBJ databases">
        <authorList>
            <person name="Hassan Y.I."/>
            <person name="Lepp D."/>
            <person name="Li X.-Z."/>
            <person name="Zhou T."/>
        </authorList>
    </citation>
    <scope>NUCLEOTIDE SEQUENCE [LARGE SCALE GENOMIC DNA]</scope>
    <source>
        <strain evidence="2 3">BD-c194</strain>
    </source>
</reference>
<dbReference type="PATRIC" id="fig|443610.3.peg.2008"/>
<feature type="transmembrane region" description="Helical" evidence="1">
    <location>
        <begin position="114"/>
        <end position="133"/>
    </location>
</feature>
<dbReference type="RefSeq" id="WP_046110141.1">
    <property type="nucleotide sequence ID" value="NZ_JZEX01000157.1"/>
</dbReference>
<name>A0A0F5FHY5_9HYPH</name>
<sequence length="186" mass="20862">MDTFRLISVVLSMVLGLGVTRLLLGLVGIFRARRVSRLDWLVPTWAFSLFLVQLEYWWAINQLPLVMDSFNFHDFMALVVLTLALFVAAALLVPSRPEDEAGSLRQFFELDGKWALPALSAFFVMGFLANVFFLQVSPISWWGLFDIPLVAIPLVVFTTKSRRLQEVLSAAFVPLLAVDVAISLVS</sequence>
<dbReference type="STRING" id="443610.VE25_18505"/>
<keyword evidence="1" id="KW-0812">Transmembrane</keyword>
<keyword evidence="1" id="KW-0472">Membrane</keyword>
<proteinExistence type="predicted"/>
<dbReference type="AlphaFoldDB" id="A0A0F5FHY5"/>
<dbReference type="OrthoDB" id="6870218at2"/>
<feature type="transmembrane region" description="Helical" evidence="1">
    <location>
        <begin position="6"/>
        <end position="28"/>
    </location>
</feature>
<feature type="transmembrane region" description="Helical" evidence="1">
    <location>
        <begin position="139"/>
        <end position="158"/>
    </location>
</feature>
<protein>
    <submittedName>
        <fullName evidence="2">Uncharacterized protein</fullName>
    </submittedName>
</protein>
<evidence type="ECO:0000313" key="2">
    <source>
        <dbReference type="EMBL" id="KKB08509.1"/>
    </source>
</evidence>
<gene>
    <name evidence="2" type="ORF">VE25_18505</name>
</gene>
<comment type="caution">
    <text evidence="2">The sequence shown here is derived from an EMBL/GenBank/DDBJ whole genome shotgun (WGS) entry which is preliminary data.</text>
</comment>
<keyword evidence="1" id="KW-1133">Transmembrane helix</keyword>
<keyword evidence="3" id="KW-1185">Reference proteome</keyword>
<dbReference type="Proteomes" id="UP000033632">
    <property type="component" value="Unassembled WGS sequence"/>
</dbReference>
<evidence type="ECO:0000256" key="1">
    <source>
        <dbReference type="SAM" id="Phobius"/>
    </source>
</evidence>
<evidence type="ECO:0000313" key="3">
    <source>
        <dbReference type="Proteomes" id="UP000033632"/>
    </source>
</evidence>
<organism evidence="2 3">
    <name type="scientific">Devosia geojensis</name>
    <dbReference type="NCBI Taxonomy" id="443610"/>
    <lineage>
        <taxon>Bacteria</taxon>
        <taxon>Pseudomonadati</taxon>
        <taxon>Pseudomonadota</taxon>
        <taxon>Alphaproteobacteria</taxon>
        <taxon>Hyphomicrobiales</taxon>
        <taxon>Devosiaceae</taxon>
        <taxon>Devosia</taxon>
    </lineage>
</organism>
<feature type="transmembrane region" description="Helical" evidence="1">
    <location>
        <begin position="40"/>
        <end position="60"/>
    </location>
</feature>
<accession>A0A0F5FHY5</accession>
<feature type="transmembrane region" description="Helical" evidence="1">
    <location>
        <begin position="72"/>
        <end position="93"/>
    </location>
</feature>
<dbReference type="EMBL" id="JZEX01000157">
    <property type="protein sequence ID" value="KKB08509.1"/>
    <property type="molecule type" value="Genomic_DNA"/>
</dbReference>